<dbReference type="Proteomes" id="UP000664534">
    <property type="component" value="Unassembled WGS sequence"/>
</dbReference>
<gene>
    <name evidence="2" type="ORF">IMSHALPRED_008151</name>
</gene>
<reference evidence="2" key="1">
    <citation type="submission" date="2021-03" db="EMBL/GenBank/DDBJ databases">
        <authorList>
            <person name="Tagirdzhanova G."/>
        </authorList>
    </citation>
    <scope>NUCLEOTIDE SEQUENCE</scope>
</reference>
<accession>A0A8H3FT98</accession>
<dbReference type="AlphaFoldDB" id="A0A8H3FT98"/>
<comment type="caution">
    <text evidence="2">The sequence shown here is derived from an EMBL/GenBank/DDBJ whole genome shotgun (WGS) entry which is preliminary data.</text>
</comment>
<keyword evidence="3" id="KW-1185">Reference proteome</keyword>
<evidence type="ECO:0000313" key="2">
    <source>
        <dbReference type="EMBL" id="CAF9930361.1"/>
    </source>
</evidence>
<feature type="region of interest" description="Disordered" evidence="1">
    <location>
        <begin position="148"/>
        <end position="172"/>
    </location>
</feature>
<evidence type="ECO:0000313" key="3">
    <source>
        <dbReference type="Proteomes" id="UP000664534"/>
    </source>
</evidence>
<evidence type="ECO:0000256" key="1">
    <source>
        <dbReference type="SAM" id="MobiDB-lite"/>
    </source>
</evidence>
<dbReference type="OrthoDB" id="5418256at2759"/>
<name>A0A8H3FT98_9LECA</name>
<protein>
    <submittedName>
        <fullName evidence="2">Uncharacterized protein</fullName>
    </submittedName>
</protein>
<proteinExistence type="predicted"/>
<dbReference type="EMBL" id="CAJPDT010000057">
    <property type="protein sequence ID" value="CAF9930361.1"/>
    <property type="molecule type" value="Genomic_DNA"/>
</dbReference>
<organism evidence="2 3">
    <name type="scientific">Imshaugia aleurites</name>
    <dbReference type="NCBI Taxonomy" id="172621"/>
    <lineage>
        <taxon>Eukaryota</taxon>
        <taxon>Fungi</taxon>
        <taxon>Dikarya</taxon>
        <taxon>Ascomycota</taxon>
        <taxon>Pezizomycotina</taxon>
        <taxon>Lecanoromycetes</taxon>
        <taxon>OSLEUM clade</taxon>
        <taxon>Lecanoromycetidae</taxon>
        <taxon>Lecanorales</taxon>
        <taxon>Lecanorineae</taxon>
        <taxon>Parmeliaceae</taxon>
        <taxon>Imshaugia</taxon>
    </lineage>
</organism>
<sequence>MAGPLPAFSKAALEARSPIPTPANGTLGPRPIAALTQLKAVYDNLIPSPSPAKFIAKRDFWKWLKDAFEAPGLKARSAITISTPANGTLGSDTATALNSLSSDTIATLTELKAVYDSLNIPQPTRSLKVKRDFWKWLKDAFEAPGLKARSSTPEAVSEAVDMDGDLKGKRDF</sequence>